<evidence type="ECO:0000256" key="1">
    <source>
        <dbReference type="ARBA" id="ARBA00005336"/>
    </source>
</evidence>
<keyword evidence="4" id="KW-0812">Transmembrane</keyword>
<feature type="transmembrane region" description="Helical" evidence="4">
    <location>
        <begin position="637"/>
        <end position="656"/>
    </location>
</feature>
<evidence type="ECO:0000259" key="5">
    <source>
        <dbReference type="Pfam" id="PF00933"/>
    </source>
</evidence>
<reference evidence="7 8" key="1">
    <citation type="journal article" date="2014" name="Genome Announc.">
        <title>Draft Genome Sequences of Marine Flavobacterium Algibacter lectus Strains SS8 and NR4.</title>
        <authorList>
            <person name="Takatani N."/>
            <person name="Nakanishi M."/>
            <person name="Meirelles P."/>
            <person name="Mino S."/>
            <person name="Suda W."/>
            <person name="Oshima K."/>
            <person name="Hattori M."/>
            <person name="Ohkuma M."/>
            <person name="Hosokawa M."/>
            <person name="Miyashita K."/>
            <person name="Thompson F.L."/>
            <person name="Niwa A."/>
            <person name="Sawabe T."/>
            <person name="Sawabe T."/>
        </authorList>
    </citation>
    <scope>NUCLEOTIDE SEQUENCE [LARGE SCALE GENOMIC DNA]</scope>
    <source>
        <strain evidence="7 8">JCM 19300</strain>
    </source>
</reference>
<gene>
    <name evidence="7" type="ORF">JCM19300_361</name>
</gene>
<dbReference type="SUPFAM" id="SSF51445">
    <property type="entry name" value="(Trans)glycosidases"/>
    <property type="match status" value="1"/>
</dbReference>
<dbReference type="Gene3D" id="3.20.20.300">
    <property type="entry name" value="Glycoside hydrolase, family 3, N-terminal domain"/>
    <property type="match status" value="1"/>
</dbReference>
<dbReference type="InterPro" id="IPR051915">
    <property type="entry name" value="Cellulose_Degrad_GH3"/>
</dbReference>
<organism evidence="7 8">
    <name type="scientific">Algibacter lectus</name>
    <dbReference type="NCBI Taxonomy" id="221126"/>
    <lineage>
        <taxon>Bacteria</taxon>
        <taxon>Pseudomonadati</taxon>
        <taxon>Bacteroidota</taxon>
        <taxon>Flavobacteriia</taxon>
        <taxon>Flavobacteriales</taxon>
        <taxon>Flavobacteriaceae</taxon>
        <taxon>Algibacter</taxon>
    </lineage>
</organism>
<dbReference type="InterPro" id="IPR001764">
    <property type="entry name" value="Glyco_hydro_3_N"/>
</dbReference>
<dbReference type="EMBL" id="BBNQ01000007">
    <property type="protein sequence ID" value="GAL62700.1"/>
    <property type="molecule type" value="Genomic_DNA"/>
</dbReference>
<evidence type="ECO:0000256" key="3">
    <source>
        <dbReference type="RuleBase" id="RU361161"/>
    </source>
</evidence>
<dbReference type="Proteomes" id="UP000029644">
    <property type="component" value="Unassembled WGS sequence"/>
</dbReference>
<evidence type="ECO:0000259" key="6">
    <source>
        <dbReference type="Pfam" id="PF01915"/>
    </source>
</evidence>
<dbReference type="PRINTS" id="PR00133">
    <property type="entry name" value="GLHYDRLASE3"/>
</dbReference>
<feature type="domain" description="Glycoside hydrolase family 3 N-terminal" evidence="5">
    <location>
        <begin position="50"/>
        <end position="360"/>
    </location>
</feature>
<dbReference type="InterPro" id="IPR002772">
    <property type="entry name" value="Glyco_hydro_3_C"/>
</dbReference>
<dbReference type="PANTHER" id="PTHR30620">
    <property type="entry name" value="PERIPLASMIC BETA-GLUCOSIDASE-RELATED"/>
    <property type="match status" value="1"/>
</dbReference>
<sequence length="660" mass="72391">MKQNQNIIKSICLILVFFNLSVIQSQENKPFLTEKLSIKVDALMATMSMDEKLAQITGTRLRDIMVDGKVSIEKCREHIPHGIGHFCQFSSGLTLEPEQLRDLVREVQHYLMTETNTKIPAIFHEEAITGFATQGATTFPQQIGVGCSWNPEIVKNNANSTAQSMRAAGATFALSPMLDLSRTAHWNRLEESYGEDAYLTSRMGVAFIKGLQGNDLKTGVAATAKHFAGYGTANDNSKELYEEYLMPHEAAFKVAGAKSVMPSYGKYKALAVTANPTMLDQMLRKEIGFDGLVVSDYGAVNLIYKGHEQAKNSAMAGAMAINAGIDIELSSPIAFPLLPDAIKDGLVTEETINKAVKRALVMKAKLGLLDKNLKIGKDGPLDFDPPSNRELAYKTASQSIVLLKNNGVLPLNNDIKKIALVGPNASTYHCLLGDYTYQSMISFWHSTDFDPTNPKLITLLQGLENKLGENVEINVERGCDWSAPLESKIDTRGLGDDRLSKLKMLTVKGLPQPDLQKAIKISEESDVIIAAVGENLYLCGEGRERKGIRLPGEQEAFVEKLIATGKPVILVLFGGRQQLVSKFEDKCAAIVQAWFPGEEGGNAIADILVGNVNPSAKLCVTYPKTESRAEINYKMDMVMVIWFNTLLVLVCLIPIINTLI</sequence>
<dbReference type="RefSeq" id="WP_052415328.1">
    <property type="nucleotide sequence ID" value="NZ_BBNQ01000007.1"/>
</dbReference>
<dbReference type="Pfam" id="PF00933">
    <property type="entry name" value="Glyco_hydro_3"/>
    <property type="match status" value="1"/>
</dbReference>
<evidence type="ECO:0000256" key="2">
    <source>
        <dbReference type="ARBA" id="ARBA00022801"/>
    </source>
</evidence>
<dbReference type="AlphaFoldDB" id="A0A090VD31"/>
<feature type="domain" description="Glycoside hydrolase family 3 C-terminal" evidence="6">
    <location>
        <begin position="400"/>
        <end position="631"/>
    </location>
</feature>
<accession>A0A090VD31</accession>
<keyword evidence="4" id="KW-1133">Transmembrane helix</keyword>
<dbReference type="OrthoDB" id="9805821at2"/>
<comment type="similarity">
    <text evidence="1 3">Belongs to the glycosyl hydrolase 3 family.</text>
</comment>
<dbReference type="InterPro" id="IPR036962">
    <property type="entry name" value="Glyco_hydro_3_N_sf"/>
</dbReference>
<dbReference type="InterPro" id="IPR019800">
    <property type="entry name" value="Glyco_hydro_3_AS"/>
</dbReference>
<keyword evidence="4" id="KW-0472">Membrane</keyword>
<dbReference type="EC" id="3.2.1.21" evidence="7"/>
<evidence type="ECO:0000256" key="4">
    <source>
        <dbReference type="SAM" id="Phobius"/>
    </source>
</evidence>
<evidence type="ECO:0000313" key="7">
    <source>
        <dbReference type="EMBL" id="GAL62700.1"/>
    </source>
</evidence>
<dbReference type="PROSITE" id="PS00775">
    <property type="entry name" value="GLYCOSYL_HYDROL_F3"/>
    <property type="match status" value="1"/>
</dbReference>
<protein>
    <submittedName>
        <fullName evidence="7">Beta-glucosidase</fullName>
        <ecNumber evidence="7">3.2.1.21</ecNumber>
    </submittedName>
</protein>
<proteinExistence type="inferred from homology"/>
<evidence type="ECO:0000313" key="8">
    <source>
        <dbReference type="Proteomes" id="UP000029644"/>
    </source>
</evidence>
<dbReference type="GO" id="GO:0008422">
    <property type="term" value="F:beta-glucosidase activity"/>
    <property type="evidence" value="ECO:0007669"/>
    <property type="project" value="UniProtKB-EC"/>
</dbReference>
<dbReference type="SUPFAM" id="SSF52279">
    <property type="entry name" value="Beta-D-glucan exohydrolase, C-terminal domain"/>
    <property type="match status" value="1"/>
</dbReference>
<keyword evidence="3 7" id="KW-0326">Glycosidase</keyword>
<dbReference type="PANTHER" id="PTHR30620:SF123">
    <property type="entry name" value="BETA-XYLOSIDASE"/>
    <property type="match status" value="1"/>
</dbReference>
<dbReference type="InterPro" id="IPR036881">
    <property type="entry name" value="Glyco_hydro_3_C_sf"/>
</dbReference>
<dbReference type="InterPro" id="IPR017853">
    <property type="entry name" value="GH"/>
</dbReference>
<dbReference type="Pfam" id="PF01915">
    <property type="entry name" value="Glyco_hydro_3_C"/>
    <property type="match status" value="1"/>
</dbReference>
<comment type="caution">
    <text evidence="7">The sequence shown here is derived from an EMBL/GenBank/DDBJ whole genome shotgun (WGS) entry which is preliminary data.</text>
</comment>
<keyword evidence="2 3" id="KW-0378">Hydrolase</keyword>
<dbReference type="GO" id="GO:0009251">
    <property type="term" value="P:glucan catabolic process"/>
    <property type="evidence" value="ECO:0007669"/>
    <property type="project" value="TreeGrafter"/>
</dbReference>
<name>A0A090VD31_9FLAO</name>
<dbReference type="Gene3D" id="3.40.50.1700">
    <property type="entry name" value="Glycoside hydrolase family 3 C-terminal domain"/>
    <property type="match status" value="1"/>
</dbReference>